<evidence type="ECO:0000313" key="2">
    <source>
        <dbReference type="Proteomes" id="UP000224460"/>
    </source>
</evidence>
<evidence type="ECO:0000313" key="1">
    <source>
        <dbReference type="EMBL" id="PHV70824.1"/>
    </source>
</evidence>
<name>A0AC61DC12_9FIRM</name>
<accession>A0AC61DC12</accession>
<sequence length="298" mass="34538">MFNTYSKLIINQKFEFKLGKYSVICKIVDYCTFNLDQLSNNIHSHSCYELCFILKGKGIFTYNDVDYPIAAQDIILTDPYAYHAITCTNYDELFLLYVFIDIKCPDNSVPISSLEDSILEQFLKQHQCIHSKSSKIFTYLDFINNYSLYCSKFDYGLLQITKTLLMESFQYLTTSRTQSLSSNIPFTTLEKAQDYIDSNLHKKIYIEDIAKHCSISIRSLQYVFRKNLNTSIIEYINEHKIKLACHYLLNHFSIADTANLVGMPDISHFNKVFKKVTGFTPSQLQKIGTSNNGFGRRL</sequence>
<keyword evidence="2" id="KW-1185">Reference proteome</keyword>
<gene>
    <name evidence="1" type="ORF">CS063_08640</name>
</gene>
<dbReference type="EMBL" id="PEDL01000007">
    <property type="protein sequence ID" value="PHV70824.1"/>
    <property type="molecule type" value="Genomic_DNA"/>
</dbReference>
<protein>
    <submittedName>
        <fullName evidence="1">Uncharacterized protein</fullName>
    </submittedName>
</protein>
<comment type="caution">
    <text evidence="1">The sequence shown here is derived from an EMBL/GenBank/DDBJ whole genome shotgun (WGS) entry which is preliminary data.</text>
</comment>
<proteinExistence type="predicted"/>
<dbReference type="Proteomes" id="UP000224460">
    <property type="component" value="Unassembled WGS sequence"/>
</dbReference>
<reference evidence="1" key="1">
    <citation type="submission" date="2017-10" db="EMBL/GenBank/DDBJ databases">
        <title>Genome sequence of cellulolytic Lachnospiraceae bacterium XHS1971 isolated from hotspring sediment.</title>
        <authorList>
            <person name="Vasudevan G."/>
            <person name="Joshi A.J."/>
            <person name="Hivarkar S."/>
            <person name="Lanjekar V.B."/>
            <person name="Dhakephalkar P.K."/>
            <person name="Dagar S."/>
        </authorList>
    </citation>
    <scope>NUCLEOTIDE SEQUENCE</scope>
    <source>
        <strain evidence="1">XHS1971</strain>
    </source>
</reference>
<organism evidence="1 2">
    <name type="scientific">Sporanaerobium hydrogeniformans</name>
    <dbReference type="NCBI Taxonomy" id="3072179"/>
    <lineage>
        <taxon>Bacteria</taxon>
        <taxon>Bacillati</taxon>
        <taxon>Bacillota</taxon>
        <taxon>Clostridia</taxon>
        <taxon>Lachnospirales</taxon>
        <taxon>Lachnospiraceae</taxon>
        <taxon>Sporanaerobium</taxon>
    </lineage>
</organism>